<comment type="caution">
    <text evidence="2">The sequence shown here is derived from an EMBL/GenBank/DDBJ whole genome shotgun (WGS) entry which is preliminary data.</text>
</comment>
<dbReference type="Proteomes" id="UP000037737">
    <property type="component" value="Unassembled WGS sequence"/>
</dbReference>
<keyword evidence="1" id="KW-0812">Transmembrane</keyword>
<evidence type="ECO:0008006" key="4">
    <source>
        <dbReference type="Google" id="ProtNLM"/>
    </source>
</evidence>
<feature type="transmembrane region" description="Helical" evidence="1">
    <location>
        <begin position="114"/>
        <end position="135"/>
    </location>
</feature>
<feature type="transmembrane region" description="Helical" evidence="1">
    <location>
        <begin position="90"/>
        <end position="108"/>
    </location>
</feature>
<keyword evidence="1" id="KW-0472">Membrane</keyword>
<name>A0A0M9VK95_9MICO</name>
<dbReference type="AlphaFoldDB" id="A0A0M9VK95"/>
<protein>
    <recommendedName>
        <fullName evidence="4">Integral membrane protein</fullName>
    </recommendedName>
</protein>
<dbReference type="OrthoDB" id="4827793at2"/>
<reference evidence="2" key="1">
    <citation type="submission" date="2015-04" db="EMBL/GenBank/DDBJ databases">
        <title>Complete genome sequence of Microbacterium chocolatum SIT 101, a bacterium enantioselectively hydrolyzing mesomeric diesters.</title>
        <authorList>
            <person name="Li X."/>
            <person name="Xu Y."/>
        </authorList>
    </citation>
    <scope>NUCLEOTIDE SEQUENCE [LARGE SCALE GENOMIC DNA]</scope>
    <source>
        <strain evidence="2">SIT 101</strain>
    </source>
</reference>
<evidence type="ECO:0000313" key="2">
    <source>
        <dbReference type="EMBL" id="KOS09839.1"/>
    </source>
</evidence>
<feature type="transmembrane region" description="Helical" evidence="1">
    <location>
        <begin position="45"/>
        <end position="69"/>
    </location>
</feature>
<dbReference type="PATRIC" id="fig|84292.3.peg.2812"/>
<feature type="transmembrane region" description="Helical" evidence="1">
    <location>
        <begin position="147"/>
        <end position="167"/>
    </location>
</feature>
<sequence>MTDAQLQITPRLARVLMSEEAIYGLILVSGMIVVSGSVIGTSVNAFLTVAVTVVVFYIAHVYAGTLGRLAATDGRSGMRRSLRAAARQSAGMLVASAGPLVVLLLGVTEVIDDTFAIWTALVMCAVILGILGWLAVAKWTHHWYTRLLSATITAGFGGAIILLKAIIHH</sequence>
<keyword evidence="1" id="KW-1133">Transmembrane helix</keyword>
<evidence type="ECO:0000256" key="1">
    <source>
        <dbReference type="SAM" id="Phobius"/>
    </source>
</evidence>
<accession>A0A0M9VK95</accession>
<feature type="transmembrane region" description="Helical" evidence="1">
    <location>
        <begin position="21"/>
        <end position="39"/>
    </location>
</feature>
<evidence type="ECO:0000313" key="3">
    <source>
        <dbReference type="Proteomes" id="UP000037737"/>
    </source>
</evidence>
<keyword evidence="3" id="KW-1185">Reference proteome</keyword>
<organism evidence="2 3">
    <name type="scientific">Microbacterium aurantiacum</name>
    <dbReference type="NCBI Taxonomy" id="162393"/>
    <lineage>
        <taxon>Bacteria</taxon>
        <taxon>Bacillati</taxon>
        <taxon>Actinomycetota</taxon>
        <taxon>Actinomycetes</taxon>
        <taxon>Micrococcales</taxon>
        <taxon>Microbacteriaceae</taxon>
        <taxon>Microbacterium</taxon>
    </lineage>
</organism>
<dbReference type="KEGG" id="mcw:A8L33_12275"/>
<gene>
    <name evidence="2" type="ORF">XI38_13820</name>
</gene>
<proteinExistence type="predicted"/>
<dbReference type="EMBL" id="LAVO01000017">
    <property type="protein sequence ID" value="KOS09839.1"/>
    <property type="molecule type" value="Genomic_DNA"/>
</dbReference>